<dbReference type="InterPro" id="IPR026992">
    <property type="entry name" value="DIOX_N"/>
</dbReference>
<dbReference type="Pfam" id="PF03171">
    <property type="entry name" value="2OG-FeII_Oxy"/>
    <property type="match status" value="1"/>
</dbReference>
<proteinExistence type="inferred from homology"/>
<dbReference type="GO" id="GO:0031418">
    <property type="term" value="F:L-ascorbic acid binding"/>
    <property type="evidence" value="ECO:0007669"/>
    <property type="project" value="UniProtKB-KW"/>
</dbReference>
<dbReference type="InterPro" id="IPR005123">
    <property type="entry name" value="Oxoglu/Fe-dep_dioxygenase_dom"/>
</dbReference>
<dbReference type="GO" id="GO:0016706">
    <property type="term" value="F:2-oxoglutarate-dependent dioxygenase activity"/>
    <property type="evidence" value="ECO:0007669"/>
    <property type="project" value="UniProtKB-ARBA"/>
</dbReference>
<dbReference type="SUPFAM" id="SSF51197">
    <property type="entry name" value="Clavaminate synthase-like"/>
    <property type="match status" value="1"/>
</dbReference>
<keyword evidence="4 6" id="KW-0560">Oxidoreductase</keyword>
<dbReference type="GO" id="GO:0009805">
    <property type="term" value="P:coumarin biosynthetic process"/>
    <property type="evidence" value="ECO:0007669"/>
    <property type="project" value="UniProtKB-ARBA"/>
</dbReference>
<evidence type="ECO:0000256" key="1">
    <source>
        <dbReference type="ARBA" id="ARBA00008056"/>
    </source>
</evidence>
<dbReference type="InterPro" id="IPR027443">
    <property type="entry name" value="IPNS-like_sf"/>
</dbReference>
<dbReference type="OrthoDB" id="288590at2759"/>
<dbReference type="GO" id="GO:0002238">
    <property type="term" value="P:response to molecule of fungal origin"/>
    <property type="evidence" value="ECO:0007669"/>
    <property type="project" value="UniProtKB-ARBA"/>
</dbReference>
<gene>
    <name evidence="8" type="primary">LOC107760999</name>
</gene>
<sequence>MAWESNNIITSVKQLTEMPNVMKAVVPCYYAHPNSPIHSPAFDTSSTDDADSIPIVDFSLLSSEDPDQHSKAIQELGRACEDWGFFMVVNHGIAESLMKEMIEVANEFFEMAEEEKSRYIGQQVFDPIKEVLREYCEKCRKVTRRLLSGISESLGLEHELMKKSMDLDSGFEVFVANYYPACPQPELVMGLPPHSDFGLLTLLIQNEVGGLQLQRNGKWININPIPNSILVNTGDHLEIFTNGKYKSVLHRAVVKKVARISIGIANSPAMNATVSPAASPLIQNERFPPLYFPTKYSEYVEMQQTHPLDGKSCLDRIKINSPPH</sequence>
<dbReference type="PANTHER" id="PTHR47991">
    <property type="entry name" value="OXOGLUTARATE/IRON-DEPENDENT DIOXYGENASE"/>
    <property type="match status" value="1"/>
</dbReference>
<dbReference type="InterPro" id="IPR050295">
    <property type="entry name" value="Plant_2OG-oxidoreductases"/>
</dbReference>
<dbReference type="InterPro" id="IPR044861">
    <property type="entry name" value="IPNS-like_FE2OG_OXY"/>
</dbReference>
<evidence type="ECO:0000313" key="8">
    <source>
        <dbReference type="RefSeq" id="XP_016434649.1"/>
    </source>
</evidence>
<comment type="similarity">
    <text evidence="1 6">Belongs to the iron/ascorbate-dependent oxidoreductase family.</text>
</comment>
<accession>A0A1S3X3Z6</accession>
<dbReference type="Gene3D" id="2.60.120.330">
    <property type="entry name" value="B-lactam Antibiotic, Isopenicillin N Synthase, Chain"/>
    <property type="match status" value="2"/>
</dbReference>
<dbReference type="Pfam" id="PF14226">
    <property type="entry name" value="DIOX_N"/>
    <property type="match status" value="1"/>
</dbReference>
<dbReference type="RefSeq" id="XP_016434649.1">
    <property type="nucleotide sequence ID" value="XM_016579163.1"/>
</dbReference>
<protein>
    <submittedName>
        <fullName evidence="8">Protein DMR6-LIKE OXYGENASE 2-like isoform X2</fullName>
    </submittedName>
</protein>
<feature type="domain" description="Fe2OG dioxygenase" evidence="7">
    <location>
        <begin position="170"/>
        <end position="268"/>
    </location>
</feature>
<evidence type="ECO:0000256" key="6">
    <source>
        <dbReference type="RuleBase" id="RU003682"/>
    </source>
</evidence>
<keyword evidence="5 6" id="KW-0408">Iron</keyword>
<organism evidence="8">
    <name type="scientific">Nicotiana tabacum</name>
    <name type="common">Common tobacco</name>
    <dbReference type="NCBI Taxonomy" id="4097"/>
    <lineage>
        <taxon>Eukaryota</taxon>
        <taxon>Viridiplantae</taxon>
        <taxon>Streptophyta</taxon>
        <taxon>Embryophyta</taxon>
        <taxon>Tracheophyta</taxon>
        <taxon>Spermatophyta</taxon>
        <taxon>Magnoliopsida</taxon>
        <taxon>eudicotyledons</taxon>
        <taxon>Gunneridae</taxon>
        <taxon>Pentapetalae</taxon>
        <taxon>asterids</taxon>
        <taxon>lamiids</taxon>
        <taxon>Solanales</taxon>
        <taxon>Solanaceae</taxon>
        <taxon>Nicotianoideae</taxon>
        <taxon>Nicotianeae</taxon>
        <taxon>Nicotiana</taxon>
    </lineage>
</organism>
<dbReference type="AlphaFoldDB" id="A0A1S3X3Z6"/>
<keyword evidence="2 6" id="KW-0479">Metal-binding</keyword>
<evidence type="ECO:0000256" key="2">
    <source>
        <dbReference type="ARBA" id="ARBA00022723"/>
    </source>
</evidence>
<evidence type="ECO:0000256" key="3">
    <source>
        <dbReference type="ARBA" id="ARBA00022896"/>
    </source>
</evidence>
<reference evidence="8" key="1">
    <citation type="submission" date="2025-08" db="UniProtKB">
        <authorList>
            <consortium name="RefSeq"/>
        </authorList>
    </citation>
    <scope>IDENTIFICATION</scope>
</reference>
<name>A0A1S3X3Z6_TOBAC</name>
<dbReference type="GO" id="GO:0046872">
    <property type="term" value="F:metal ion binding"/>
    <property type="evidence" value="ECO:0007669"/>
    <property type="project" value="UniProtKB-KW"/>
</dbReference>
<evidence type="ECO:0000256" key="4">
    <source>
        <dbReference type="ARBA" id="ARBA00023002"/>
    </source>
</evidence>
<evidence type="ECO:0000259" key="7">
    <source>
        <dbReference type="PROSITE" id="PS51471"/>
    </source>
</evidence>
<keyword evidence="3" id="KW-0847">Vitamin C</keyword>
<evidence type="ECO:0000256" key="5">
    <source>
        <dbReference type="ARBA" id="ARBA00023004"/>
    </source>
</evidence>
<dbReference type="PROSITE" id="PS51471">
    <property type="entry name" value="FE2OG_OXY"/>
    <property type="match status" value="1"/>
</dbReference>